<evidence type="ECO:0000313" key="2">
    <source>
        <dbReference type="Proteomes" id="UP000485880"/>
    </source>
</evidence>
<evidence type="ECO:0000313" key="1">
    <source>
        <dbReference type="EMBL" id="VTZ51624.1"/>
    </source>
</evidence>
<gene>
    <name evidence="1" type="ORF">MPC4_410001</name>
</gene>
<dbReference type="Gene3D" id="3.50.50.100">
    <property type="match status" value="1"/>
</dbReference>
<reference evidence="1 2" key="1">
    <citation type="submission" date="2019-05" db="EMBL/GenBank/DDBJ databases">
        <authorList>
            <person name="Farhan Ul Haque M."/>
        </authorList>
    </citation>
    <scope>NUCLEOTIDE SEQUENCE [LARGE SCALE GENOMIC DNA]</scope>
    <source>
        <strain evidence="1">2</strain>
    </source>
</reference>
<organism evidence="1 2">
    <name type="scientific">Methylocella tundrae</name>
    <dbReference type="NCBI Taxonomy" id="227605"/>
    <lineage>
        <taxon>Bacteria</taxon>
        <taxon>Pseudomonadati</taxon>
        <taxon>Pseudomonadota</taxon>
        <taxon>Alphaproteobacteria</taxon>
        <taxon>Hyphomicrobiales</taxon>
        <taxon>Beijerinckiaceae</taxon>
        <taxon>Methylocella</taxon>
    </lineage>
</organism>
<keyword evidence="2" id="KW-1185">Reference proteome</keyword>
<protein>
    <submittedName>
        <fullName evidence="1">Sulfide-quinone reductase</fullName>
        <ecNumber evidence="1">1.8.5.4</ecNumber>
    </submittedName>
</protein>
<name>A0A8B6M9M5_METTU</name>
<dbReference type="AlphaFoldDB" id="A0A8B6M9M5"/>
<proteinExistence type="predicted"/>
<accession>A0A8B6M9M5</accession>
<sequence>MIESMVTATARNIADLIANREPTHEATWNAVCLADFGDSGVAFVALPQIPPRNVNWSSQGYWVHLAKVGFEKYFLRKIRSGSSEPGYERFVMKKLGIERLKPMAGKRAS</sequence>
<dbReference type="EC" id="1.8.5.4" evidence="1"/>
<comment type="caution">
    <text evidence="1">The sequence shown here is derived from an EMBL/GenBank/DDBJ whole genome shotgun (WGS) entry which is preliminary data.</text>
</comment>
<dbReference type="GO" id="GO:0070224">
    <property type="term" value="F:sulfide:quinone oxidoreductase activity"/>
    <property type="evidence" value="ECO:0007669"/>
    <property type="project" value="UniProtKB-EC"/>
</dbReference>
<dbReference type="EMBL" id="CABFMQ020000100">
    <property type="protein sequence ID" value="VTZ51624.1"/>
    <property type="molecule type" value="Genomic_DNA"/>
</dbReference>
<dbReference type="Proteomes" id="UP000485880">
    <property type="component" value="Unassembled WGS sequence"/>
</dbReference>
<keyword evidence="1" id="KW-0560">Oxidoreductase</keyword>